<dbReference type="Proteomes" id="UP000054564">
    <property type="component" value="Unassembled WGS sequence"/>
</dbReference>
<keyword evidence="3" id="KW-1185">Reference proteome</keyword>
<dbReference type="AlphaFoldDB" id="A0A0L0UP50"/>
<name>A0A0L0UP50_9BASI</name>
<proteinExistence type="predicted"/>
<gene>
    <name evidence="2" type="ORF">PSTG_18055</name>
</gene>
<protein>
    <recommendedName>
        <fullName evidence="4">DUF4218 domain-containing protein</fullName>
    </recommendedName>
</protein>
<accession>A0A0L0UP50</accession>
<comment type="caution">
    <text evidence="2">The sequence shown here is derived from an EMBL/GenBank/DDBJ whole genome shotgun (WGS) entry which is preliminary data.</text>
</comment>
<dbReference type="PANTHER" id="PTHR46579:SF1">
    <property type="entry name" value="F5_8 TYPE C DOMAIN-CONTAINING PROTEIN"/>
    <property type="match status" value="1"/>
</dbReference>
<dbReference type="PANTHER" id="PTHR46579">
    <property type="entry name" value="F5/8 TYPE C DOMAIN-CONTAINING PROTEIN-RELATED"/>
    <property type="match status" value="1"/>
</dbReference>
<sequence>MHNLLLGLFKWHTIRFWAISNKQDSEDDQPDAVISATELLEMSASVISDPQLEEAEPHEQQSPQEENDNDLTHDGLPFFREEYGSNTSPGDHDWAASENDGWDGIWLAGEDSCIFDSGMLKQINSLLPRIRYPSWIKRAIPVLGQASYGKLKADEWRNLFLMQLPLVLVKIWGGVDRVQRSLLQNFGHLVSAVDLALRRNMNARRIDSYRHHIKEYLNSCQILFPHVDLAPNHHLSMHLADCLERFGPVRAWWSFPMERLMGQVLHSCHNNHIGQLEITFMREFCRA</sequence>
<evidence type="ECO:0000313" key="3">
    <source>
        <dbReference type="Proteomes" id="UP000054564"/>
    </source>
</evidence>
<organism evidence="2 3">
    <name type="scientific">Puccinia striiformis f. sp. tritici PST-78</name>
    <dbReference type="NCBI Taxonomy" id="1165861"/>
    <lineage>
        <taxon>Eukaryota</taxon>
        <taxon>Fungi</taxon>
        <taxon>Dikarya</taxon>
        <taxon>Basidiomycota</taxon>
        <taxon>Pucciniomycotina</taxon>
        <taxon>Pucciniomycetes</taxon>
        <taxon>Pucciniales</taxon>
        <taxon>Pucciniaceae</taxon>
        <taxon>Puccinia</taxon>
    </lineage>
</organism>
<evidence type="ECO:0000313" key="2">
    <source>
        <dbReference type="EMBL" id="KNE88539.1"/>
    </source>
</evidence>
<reference evidence="3" key="1">
    <citation type="submission" date="2014-03" db="EMBL/GenBank/DDBJ databases">
        <title>The Genome Sequence of Puccinia striiformis f. sp. tritici PST-78.</title>
        <authorList>
            <consortium name="The Broad Institute Genome Sequencing Platform"/>
            <person name="Cuomo C."/>
            <person name="Hulbert S."/>
            <person name="Chen X."/>
            <person name="Walker B."/>
            <person name="Young S.K."/>
            <person name="Zeng Q."/>
            <person name="Gargeya S."/>
            <person name="Fitzgerald M."/>
            <person name="Haas B."/>
            <person name="Abouelleil A."/>
            <person name="Alvarado L."/>
            <person name="Arachchi H.M."/>
            <person name="Berlin A.M."/>
            <person name="Chapman S.B."/>
            <person name="Goldberg J."/>
            <person name="Griggs A."/>
            <person name="Gujja S."/>
            <person name="Hansen M."/>
            <person name="Howarth C."/>
            <person name="Imamovic A."/>
            <person name="Larimer J."/>
            <person name="McCowan C."/>
            <person name="Montmayeur A."/>
            <person name="Murphy C."/>
            <person name="Neiman D."/>
            <person name="Pearson M."/>
            <person name="Priest M."/>
            <person name="Roberts A."/>
            <person name="Saif S."/>
            <person name="Shea T."/>
            <person name="Sisk P."/>
            <person name="Sykes S."/>
            <person name="Wortman J."/>
            <person name="Nusbaum C."/>
            <person name="Birren B."/>
        </authorList>
    </citation>
    <scope>NUCLEOTIDE SEQUENCE [LARGE SCALE GENOMIC DNA]</scope>
    <source>
        <strain evidence="3">race PST-78</strain>
    </source>
</reference>
<evidence type="ECO:0008006" key="4">
    <source>
        <dbReference type="Google" id="ProtNLM"/>
    </source>
</evidence>
<evidence type="ECO:0000256" key="1">
    <source>
        <dbReference type="SAM" id="MobiDB-lite"/>
    </source>
</evidence>
<feature type="region of interest" description="Disordered" evidence="1">
    <location>
        <begin position="52"/>
        <end position="75"/>
    </location>
</feature>
<dbReference type="OrthoDB" id="2506973at2759"/>
<feature type="non-terminal residue" evidence="2">
    <location>
        <position position="287"/>
    </location>
</feature>
<dbReference type="EMBL" id="AJIL01001547">
    <property type="protein sequence ID" value="KNE88539.1"/>
    <property type="molecule type" value="Genomic_DNA"/>
</dbReference>
<dbReference type="STRING" id="1165861.A0A0L0UP50"/>